<keyword evidence="1" id="KW-0472">Membrane</keyword>
<dbReference type="RefSeq" id="WP_139695487.1">
    <property type="nucleotide sequence ID" value="NZ_CP074074.1"/>
</dbReference>
<dbReference type="AlphaFoldDB" id="A0A5C4SQ57"/>
<dbReference type="OrthoDB" id="5491447at2"/>
<evidence type="ECO:0000313" key="3">
    <source>
        <dbReference type="Proteomes" id="UP000308713"/>
    </source>
</evidence>
<feature type="transmembrane region" description="Helical" evidence="1">
    <location>
        <begin position="94"/>
        <end position="114"/>
    </location>
</feature>
<dbReference type="EMBL" id="VDCS01000004">
    <property type="protein sequence ID" value="TNJ45822.1"/>
    <property type="molecule type" value="Genomic_DNA"/>
</dbReference>
<gene>
    <name evidence="2" type="ORF">FGF67_05425</name>
</gene>
<evidence type="ECO:0000313" key="2">
    <source>
        <dbReference type="EMBL" id="TNJ45822.1"/>
    </source>
</evidence>
<dbReference type="Proteomes" id="UP000308713">
    <property type="component" value="Unassembled WGS sequence"/>
</dbReference>
<keyword evidence="1" id="KW-0812">Transmembrane</keyword>
<evidence type="ECO:0008006" key="4">
    <source>
        <dbReference type="Google" id="ProtNLM"/>
    </source>
</evidence>
<evidence type="ECO:0000256" key="1">
    <source>
        <dbReference type="SAM" id="Phobius"/>
    </source>
</evidence>
<protein>
    <recommendedName>
        <fullName evidence="4">DUF4129 domain-containing protein</fullName>
    </recommendedName>
</protein>
<keyword evidence="1" id="KW-1133">Transmembrane helix</keyword>
<organism evidence="2 3">
    <name type="scientific">Allotamlana fucoidanivorans</name>
    <dbReference type="NCBI Taxonomy" id="2583814"/>
    <lineage>
        <taxon>Bacteria</taxon>
        <taxon>Pseudomonadati</taxon>
        <taxon>Bacteroidota</taxon>
        <taxon>Flavobacteriia</taxon>
        <taxon>Flavobacteriales</taxon>
        <taxon>Flavobacteriaceae</taxon>
        <taxon>Allotamlana</taxon>
    </lineage>
</organism>
<sequence length="242" mass="28100">MKLNPTYVLLFSLIAMFQVNQVYAITLIQEPIHARRFDDNFKSRYSSDKFNYEGKVVIKTTPSGSGHYEDYKQEKLKQKDDDNSKQLIFNLGPLAYLFYIAIALAVGYLVFILINEGGSGLFSSKAKRSIASYEDINAENINSTNIESLILEAEKNNNYRLAIRFYYLLILQNLSTNNHIQFEDDKTNNDYLNEVSGTPFGETFTYISYLYNYIWYGLFPVNMTKYEKAKQHFTLFLKQVNS</sequence>
<keyword evidence="3" id="KW-1185">Reference proteome</keyword>
<name>A0A5C4SQ57_9FLAO</name>
<accession>A0A5C4SQ57</accession>
<reference evidence="2 3" key="1">
    <citation type="submission" date="2019-05" db="EMBL/GenBank/DDBJ databases">
        <title>Tamlana fucoidanivorans sp. nov., isolated from the surface of algae collected from Fujian province in China.</title>
        <authorList>
            <person name="Li J."/>
        </authorList>
    </citation>
    <scope>NUCLEOTIDE SEQUENCE [LARGE SCALE GENOMIC DNA]</scope>
    <source>
        <strain evidence="2 3">CW2-9</strain>
    </source>
</reference>
<comment type="caution">
    <text evidence="2">The sequence shown here is derived from an EMBL/GenBank/DDBJ whole genome shotgun (WGS) entry which is preliminary data.</text>
</comment>
<proteinExistence type="predicted"/>